<feature type="domain" description="ABC transporter" evidence="9">
    <location>
        <begin position="406"/>
        <end position="639"/>
    </location>
</feature>
<dbReference type="InterPro" id="IPR017871">
    <property type="entry name" value="ABC_transporter-like_CS"/>
</dbReference>
<evidence type="ECO:0000256" key="8">
    <source>
        <dbReference type="SAM" id="Phobius"/>
    </source>
</evidence>
<sequence>MNRRMGVRLFWAVLAGAAADLAGLGLIAAAAWLITRAAEQPPLAALSVAIVATRAFATGKGVFRYAERLTGHDVALRAQAGTRERLYEALIPPQRPRHGGADLLSRMVDDTEAVQDLLVRCLLPAAAAAIAGLAAVVVGLTILPVSALVLVAGLVVAGVLLPAGTAAAARRWSARIAPARAALAGRVADLVHGSADLAAYGADGQALDRALAADGALAALERRQARVHAAALAGGTLVQGLTVAAVVLIAQRAGAGSVGTAVLALTSLVAFEPVLPLAAAGERMAGITAALRRLREIRATAPATTEPPAPAPRPEGPLTVEIDNLVVRHPAHDGDDLTAMGDASPRPAPGRRPSAPGDASSFPSPGDARSPDSGVPAPGGDGRLPQSDGVVPQAGGVVPPVGGVVPPVGDVVPPAMASGRPALDGVSLRLTPGKRVAIVGPSGAGKSTLLAALMRLVEPESGAVRVNGTDLRDLSGDDVRTLMTGLTQDPYIFRASLRDNLRLAGPEADDERLSQAVRDARLGEWVERTGWDAELGEDGRTVSGGQLQRLALARALLYDPPVLLLDEPAEALDEEAADRLMSDLLDVTRERTTLLVTHRLKGLELVDEIVVLEEGRVVQRGRHDELVSVPGYYRDLWESEVLTRR</sequence>
<evidence type="ECO:0000256" key="4">
    <source>
        <dbReference type="ARBA" id="ARBA00022840"/>
    </source>
</evidence>
<evidence type="ECO:0000256" key="3">
    <source>
        <dbReference type="ARBA" id="ARBA00022741"/>
    </source>
</evidence>
<dbReference type="GO" id="GO:0140359">
    <property type="term" value="F:ABC-type transporter activity"/>
    <property type="evidence" value="ECO:0007669"/>
    <property type="project" value="InterPro"/>
</dbReference>
<dbReference type="InterPro" id="IPR039421">
    <property type="entry name" value="Type_1_exporter"/>
</dbReference>
<keyword evidence="4" id="KW-0067">ATP-binding</keyword>
<dbReference type="GO" id="GO:0005886">
    <property type="term" value="C:plasma membrane"/>
    <property type="evidence" value="ECO:0007669"/>
    <property type="project" value="UniProtKB-SubCell"/>
</dbReference>
<evidence type="ECO:0000256" key="1">
    <source>
        <dbReference type="ARBA" id="ARBA00004651"/>
    </source>
</evidence>
<feature type="transmembrane region" description="Helical" evidence="8">
    <location>
        <begin position="117"/>
        <end position="142"/>
    </location>
</feature>
<dbReference type="Proteomes" id="UP000238312">
    <property type="component" value="Unassembled WGS sequence"/>
</dbReference>
<dbReference type="GO" id="GO:0005524">
    <property type="term" value="F:ATP binding"/>
    <property type="evidence" value="ECO:0007669"/>
    <property type="project" value="UniProtKB-KW"/>
</dbReference>
<protein>
    <submittedName>
        <fullName evidence="11">ABC transporter family protein</fullName>
    </submittedName>
</protein>
<evidence type="ECO:0000313" key="12">
    <source>
        <dbReference type="Proteomes" id="UP000238312"/>
    </source>
</evidence>
<dbReference type="Gene3D" id="1.20.1560.10">
    <property type="entry name" value="ABC transporter type 1, transmembrane domain"/>
    <property type="match status" value="1"/>
</dbReference>
<keyword evidence="6 8" id="KW-0472">Membrane</keyword>
<dbReference type="PROSITE" id="PS50893">
    <property type="entry name" value="ABC_TRANSPORTER_2"/>
    <property type="match status" value="1"/>
</dbReference>
<evidence type="ECO:0000256" key="2">
    <source>
        <dbReference type="ARBA" id="ARBA00022692"/>
    </source>
</evidence>
<name>A0A2T0MU02_9ACTN</name>
<feature type="transmembrane region" description="Helical" evidence="8">
    <location>
        <begin position="9"/>
        <end position="34"/>
    </location>
</feature>
<dbReference type="InterPro" id="IPR003593">
    <property type="entry name" value="AAA+_ATPase"/>
</dbReference>
<keyword evidence="2 8" id="KW-0812">Transmembrane</keyword>
<evidence type="ECO:0000259" key="10">
    <source>
        <dbReference type="PROSITE" id="PS50929"/>
    </source>
</evidence>
<dbReference type="PANTHER" id="PTHR24221">
    <property type="entry name" value="ATP-BINDING CASSETTE SUB-FAMILY B"/>
    <property type="match status" value="1"/>
</dbReference>
<keyword evidence="5 8" id="KW-1133">Transmembrane helix</keyword>
<organism evidence="11 12">
    <name type="scientific">Nonomuraea fuscirosea</name>
    <dbReference type="NCBI Taxonomy" id="1291556"/>
    <lineage>
        <taxon>Bacteria</taxon>
        <taxon>Bacillati</taxon>
        <taxon>Actinomycetota</taxon>
        <taxon>Actinomycetes</taxon>
        <taxon>Streptosporangiales</taxon>
        <taxon>Streptosporangiaceae</taxon>
        <taxon>Nonomuraea</taxon>
    </lineage>
</organism>
<dbReference type="SUPFAM" id="SSF90123">
    <property type="entry name" value="ABC transporter transmembrane region"/>
    <property type="match status" value="1"/>
</dbReference>
<dbReference type="AlphaFoldDB" id="A0A2T0MU02"/>
<feature type="region of interest" description="Disordered" evidence="7">
    <location>
        <begin position="331"/>
        <end position="400"/>
    </location>
</feature>
<dbReference type="PROSITE" id="PS50929">
    <property type="entry name" value="ABC_TM1F"/>
    <property type="match status" value="1"/>
</dbReference>
<keyword evidence="3" id="KW-0547">Nucleotide-binding</keyword>
<evidence type="ECO:0000259" key="9">
    <source>
        <dbReference type="PROSITE" id="PS50893"/>
    </source>
</evidence>
<evidence type="ECO:0000256" key="7">
    <source>
        <dbReference type="SAM" id="MobiDB-lite"/>
    </source>
</evidence>
<evidence type="ECO:0000313" key="11">
    <source>
        <dbReference type="EMBL" id="PRX62158.1"/>
    </source>
</evidence>
<keyword evidence="12" id="KW-1185">Reference proteome</keyword>
<feature type="compositionally biased region" description="Low complexity" evidence="7">
    <location>
        <begin position="389"/>
        <end position="400"/>
    </location>
</feature>
<dbReference type="InterPro" id="IPR003439">
    <property type="entry name" value="ABC_transporter-like_ATP-bd"/>
</dbReference>
<dbReference type="SUPFAM" id="SSF52540">
    <property type="entry name" value="P-loop containing nucleoside triphosphate hydrolases"/>
    <property type="match status" value="1"/>
</dbReference>
<evidence type="ECO:0000256" key="6">
    <source>
        <dbReference type="ARBA" id="ARBA00023136"/>
    </source>
</evidence>
<dbReference type="InterPro" id="IPR027417">
    <property type="entry name" value="P-loop_NTPase"/>
</dbReference>
<feature type="compositionally biased region" description="Low complexity" evidence="7">
    <location>
        <begin position="341"/>
        <end position="359"/>
    </location>
</feature>
<feature type="transmembrane region" description="Helical" evidence="8">
    <location>
        <begin position="229"/>
        <end position="250"/>
    </location>
</feature>
<gene>
    <name evidence="11" type="ORF">B0I32_113111</name>
</gene>
<comment type="caution">
    <text evidence="11">The sequence shown here is derived from an EMBL/GenBank/DDBJ whole genome shotgun (WGS) entry which is preliminary data.</text>
</comment>
<proteinExistence type="predicted"/>
<feature type="transmembrane region" description="Helical" evidence="8">
    <location>
        <begin position="40"/>
        <end position="57"/>
    </location>
</feature>
<dbReference type="Gene3D" id="3.40.50.300">
    <property type="entry name" value="P-loop containing nucleotide triphosphate hydrolases"/>
    <property type="match status" value="1"/>
</dbReference>
<dbReference type="GO" id="GO:0016887">
    <property type="term" value="F:ATP hydrolysis activity"/>
    <property type="evidence" value="ECO:0007669"/>
    <property type="project" value="InterPro"/>
</dbReference>
<evidence type="ECO:0000256" key="5">
    <source>
        <dbReference type="ARBA" id="ARBA00022989"/>
    </source>
</evidence>
<dbReference type="GO" id="GO:0034040">
    <property type="term" value="F:ATPase-coupled lipid transmembrane transporter activity"/>
    <property type="evidence" value="ECO:0007669"/>
    <property type="project" value="TreeGrafter"/>
</dbReference>
<dbReference type="SMART" id="SM00382">
    <property type="entry name" value="AAA"/>
    <property type="match status" value="1"/>
</dbReference>
<dbReference type="InterPro" id="IPR036640">
    <property type="entry name" value="ABC1_TM_sf"/>
</dbReference>
<dbReference type="EMBL" id="PVNG01000013">
    <property type="protein sequence ID" value="PRX62158.1"/>
    <property type="molecule type" value="Genomic_DNA"/>
</dbReference>
<dbReference type="InterPro" id="IPR011527">
    <property type="entry name" value="ABC1_TM_dom"/>
</dbReference>
<dbReference type="PANTHER" id="PTHR24221:SF654">
    <property type="entry name" value="ATP-BINDING CASSETTE SUB-FAMILY B MEMBER 6"/>
    <property type="match status" value="1"/>
</dbReference>
<accession>A0A2T0MU02</accession>
<reference evidence="11 12" key="1">
    <citation type="submission" date="2018-03" db="EMBL/GenBank/DDBJ databases">
        <title>Genomic Encyclopedia of Type Strains, Phase III (KMG-III): the genomes of soil and plant-associated and newly described type strains.</title>
        <authorList>
            <person name="Whitman W."/>
        </authorList>
    </citation>
    <scope>NUCLEOTIDE SEQUENCE [LARGE SCALE GENOMIC DNA]</scope>
    <source>
        <strain evidence="11 12">CGMCC 4.7104</strain>
    </source>
</reference>
<dbReference type="Pfam" id="PF00005">
    <property type="entry name" value="ABC_tran"/>
    <property type="match status" value="1"/>
</dbReference>
<comment type="subcellular location">
    <subcellularLocation>
        <location evidence="1">Cell membrane</location>
        <topology evidence="1">Multi-pass membrane protein</topology>
    </subcellularLocation>
</comment>
<feature type="domain" description="ABC transmembrane type-1" evidence="10">
    <location>
        <begin position="10"/>
        <end position="271"/>
    </location>
</feature>
<feature type="transmembrane region" description="Helical" evidence="8">
    <location>
        <begin position="148"/>
        <end position="169"/>
    </location>
</feature>
<dbReference type="PROSITE" id="PS00211">
    <property type="entry name" value="ABC_TRANSPORTER_1"/>
    <property type="match status" value="1"/>
</dbReference>